<dbReference type="InterPro" id="IPR036291">
    <property type="entry name" value="NAD(P)-bd_dom_sf"/>
</dbReference>
<evidence type="ECO:0000256" key="3">
    <source>
        <dbReference type="ARBA" id="ARBA00004496"/>
    </source>
</evidence>
<evidence type="ECO:0000256" key="9">
    <source>
        <dbReference type="ARBA" id="ARBA00022793"/>
    </source>
</evidence>
<keyword evidence="11" id="KW-1133">Transmembrane helix</keyword>
<dbReference type="STRING" id="1884261.A0A5C3QFZ2"/>
<keyword evidence="19" id="KW-1185">Reference proteome</keyword>
<dbReference type="AlphaFoldDB" id="A0A5C3QFZ2"/>
<evidence type="ECO:0000256" key="8">
    <source>
        <dbReference type="ARBA" id="ARBA00022692"/>
    </source>
</evidence>
<comment type="subcellular location">
    <subcellularLocation>
        <location evidence="3">Cytoplasm</location>
    </subcellularLocation>
    <subcellularLocation>
        <location evidence="2">Golgi apparatus</location>
        <location evidence="2">Golgi stack membrane</location>
        <topology evidence="2">Single-pass type II membrane protein</topology>
    </subcellularLocation>
</comment>
<keyword evidence="15" id="KW-0456">Lyase</keyword>
<evidence type="ECO:0000256" key="2">
    <source>
        <dbReference type="ARBA" id="ARBA00004447"/>
    </source>
</evidence>
<dbReference type="GO" id="GO:0048040">
    <property type="term" value="F:UDP-glucuronate decarboxylase activity"/>
    <property type="evidence" value="ECO:0007669"/>
    <property type="project" value="UniProtKB-EC"/>
</dbReference>
<dbReference type="CDD" id="cd05230">
    <property type="entry name" value="UGD_SDR_e"/>
    <property type="match status" value="1"/>
</dbReference>
<dbReference type="Gene3D" id="3.40.50.720">
    <property type="entry name" value="NAD(P)-binding Rossmann-like Domain"/>
    <property type="match status" value="1"/>
</dbReference>
<dbReference type="GO" id="GO:0033320">
    <property type="term" value="P:UDP-D-xylose biosynthetic process"/>
    <property type="evidence" value="ECO:0007669"/>
    <property type="project" value="UniProtKB-UniPathway"/>
</dbReference>
<evidence type="ECO:0000256" key="6">
    <source>
        <dbReference type="ARBA" id="ARBA00012290"/>
    </source>
</evidence>
<evidence type="ECO:0000256" key="13">
    <source>
        <dbReference type="ARBA" id="ARBA00023034"/>
    </source>
</evidence>
<name>A0A5C3QFZ2_9AGAR</name>
<dbReference type="GO" id="GO:0070403">
    <property type="term" value="F:NAD+ binding"/>
    <property type="evidence" value="ECO:0007669"/>
    <property type="project" value="InterPro"/>
</dbReference>
<keyword evidence="7" id="KW-0963">Cytoplasm</keyword>
<dbReference type="GO" id="GO:0042732">
    <property type="term" value="P:D-xylose metabolic process"/>
    <property type="evidence" value="ECO:0007669"/>
    <property type="project" value="InterPro"/>
</dbReference>
<keyword evidence="8" id="KW-0812">Transmembrane</keyword>
<protein>
    <recommendedName>
        <fullName evidence="6">UDP-glucuronate decarboxylase</fullName>
        <ecNumber evidence="6">4.1.1.35</ecNumber>
    </recommendedName>
</protein>
<dbReference type="FunFam" id="3.40.50.720:FF:000150">
    <property type="entry name" value="UDP-glucuronic acid decarboxylase 6"/>
    <property type="match status" value="1"/>
</dbReference>
<dbReference type="InterPro" id="IPR016040">
    <property type="entry name" value="NAD(P)-bd_dom"/>
</dbReference>
<dbReference type="Proteomes" id="UP000305067">
    <property type="component" value="Unassembled WGS sequence"/>
</dbReference>
<dbReference type="UniPathway" id="UPA00796">
    <property type="reaction ID" value="UER00771"/>
</dbReference>
<comment type="cofactor">
    <cofactor evidence="1">
        <name>NAD(+)</name>
        <dbReference type="ChEBI" id="CHEBI:57540"/>
    </cofactor>
</comment>
<evidence type="ECO:0000256" key="10">
    <source>
        <dbReference type="ARBA" id="ARBA00022968"/>
    </source>
</evidence>
<evidence type="ECO:0000256" key="5">
    <source>
        <dbReference type="ARBA" id="ARBA00007505"/>
    </source>
</evidence>
<evidence type="ECO:0000256" key="7">
    <source>
        <dbReference type="ARBA" id="ARBA00022490"/>
    </source>
</evidence>
<dbReference type="InterPro" id="IPR044516">
    <property type="entry name" value="UXS-like"/>
</dbReference>
<organism evidence="18 19">
    <name type="scientific">Pterulicium gracile</name>
    <dbReference type="NCBI Taxonomy" id="1884261"/>
    <lineage>
        <taxon>Eukaryota</taxon>
        <taxon>Fungi</taxon>
        <taxon>Dikarya</taxon>
        <taxon>Basidiomycota</taxon>
        <taxon>Agaricomycotina</taxon>
        <taxon>Agaricomycetes</taxon>
        <taxon>Agaricomycetidae</taxon>
        <taxon>Agaricales</taxon>
        <taxon>Pleurotineae</taxon>
        <taxon>Pterulaceae</taxon>
        <taxon>Pterulicium</taxon>
    </lineage>
</organism>
<proteinExistence type="inferred from homology"/>
<evidence type="ECO:0000256" key="11">
    <source>
        <dbReference type="ARBA" id="ARBA00022989"/>
    </source>
</evidence>
<evidence type="ECO:0000259" key="17">
    <source>
        <dbReference type="Pfam" id="PF16363"/>
    </source>
</evidence>
<evidence type="ECO:0000256" key="16">
    <source>
        <dbReference type="ARBA" id="ARBA00051601"/>
    </source>
</evidence>
<sequence length="438" mass="49681">MSHSHQHREFQAIRTLDKNGEEITSVGFNRFGFDCQVPIDVLRSLYLRSHYVLRAPSSTRTSPTPGPKEEAYHSLFSAGHEEYQSKSVYHADTHAISYTTLASFPPVKLLTPTERKRILVTGGAGFVGSHLVDRLMLLGHEVTVLDNFFTGSKTTVSHWVGHPNFELIRHDVVEPFMIECDQIYHLACPASPPHYQFNPVKTVKTSFMGTLNMLGLAKRTKARFLISSTSEVYGDPEVHPQTEEYWGHVNPIGPRACYDEGKRVAETLTYGFKSQDGVDVRVARIFNTYGPRMNPYDGRVVSNFILQALKGEDITVYGDGSQTRSFQYIHDLIDGLIALMNSEETRPVNIGNNAEFTIGDFAHYVRDIVEKVLAQDGDKRERTSQIVYKDIPQDDPQQRKPDTTRAKEVLDWQPRWTVDMGLEEMVRYYKAKMAEGSL</sequence>
<comment type="similarity">
    <text evidence="5">Belongs to the NAD(P)-dependent epimerase/dehydratase family. UDP-glucuronic acid decarboxylase subfamily.</text>
</comment>
<keyword evidence="12" id="KW-0520">NAD</keyword>
<comment type="catalytic activity">
    <reaction evidence="16">
        <text>UDP-alpha-D-glucuronate + H(+) = UDP-alpha-D-xylose + CO2</text>
        <dbReference type="Rhea" id="RHEA:23916"/>
        <dbReference type="ChEBI" id="CHEBI:15378"/>
        <dbReference type="ChEBI" id="CHEBI:16526"/>
        <dbReference type="ChEBI" id="CHEBI:57632"/>
        <dbReference type="ChEBI" id="CHEBI:58052"/>
        <dbReference type="EC" id="4.1.1.35"/>
    </reaction>
</comment>
<dbReference type="EMBL" id="ML178828">
    <property type="protein sequence ID" value="TFL00632.1"/>
    <property type="molecule type" value="Genomic_DNA"/>
</dbReference>
<keyword evidence="14" id="KW-0472">Membrane</keyword>
<evidence type="ECO:0000256" key="14">
    <source>
        <dbReference type="ARBA" id="ARBA00023136"/>
    </source>
</evidence>
<dbReference type="SUPFAM" id="SSF51735">
    <property type="entry name" value="NAD(P)-binding Rossmann-fold domains"/>
    <property type="match status" value="1"/>
</dbReference>
<dbReference type="EC" id="4.1.1.35" evidence="6"/>
<keyword evidence="13" id="KW-0333">Golgi apparatus</keyword>
<evidence type="ECO:0000256" key="12">
    <source>
        <dbReference type="ARBA" id="ARBA00023027"/>
    </source>
</evidence>
<accession>A0A5C3QFZ2</accession>
<dbReference type="Pfam" id="PF16363">
    <property type="entry name" value="GDP_Man_Dehyd"/>
    <property type="match status" value="1"/>
</dbReference>
<dbReference type="OrthoDB" id="331544at2759"/>
<evidence type="ECO:0000313" key="18">
    <source>
        <dbReference type="EMBL" id="TFL00632.1"/>
    </source>
</evidence>
<evidence type="ECO:0000256" key="4">
    <source>
        <dbReference type="ARBA" id="ARBA00005100"/>
    </source>
</evidence>
<evidence type="ECO:0000313" key="19">
    <source>
        <dbReference type="Proteomes" id="UP000305067"/>
    </source>
</evidence>
<evidence type="ECO:0000256" key="1">
    <source>
        <dbReference type="ARBA" id="ARBA00001911"/>
    </source>
</evidence>
<dbReference type="PANTHER" id="PTHR43078">
    <property type="entry name" value="UDP-GLUCURONIC ACID DECARBOXYLASE-RELATED"/>
    <property type="match status" value="1"/>
</dbReference>
<evidence type="ECO:0000256" key="15">
    <source>
        <dbReference type="ARBA" id="ARBA00023239"/>
    </source>
</evidence>
<dbReference type="PANTHER" id="PTHR43078:SF6">
    <property type="entry name" value="UDP-GLUCURONIC ACID DECARBOXYLASE 1"/>
    <property type="match status" value="1"/>
</dbReference>
<comment type="pathway">
    <text evidence="4">Nucleotide-sugar biosynthesis; UDP-alpha-D-xylose biosynthesis; UDP-alpha-D-xylose from UDP-alpha-D-glucuronate: step 1/1.</text>
</comment>
<feature type="domain" description="NAD(P)-binding" evidence="17">
    <location>
        <begin position="119"/>
        <end position="425"/>
    </location>
</feature>
<dbReference type="GO" id="GO:0032580">
    <property type="term" value="C:Golgi cisterna membrane"/>
    <property type="evidence" value="ECO:0007669"/>
    <property type="project" value="UniProtKB-SubCell"/>
</dbReference>
<reference evidence="18 19" key="1">
    <citation type="journal article" date="2019" name="Nat. Ecol. Evol.">
        <title>Megaphylogeny resolves global patterns of mushroom evolution.</title>
        <authorList>
            <person name="Varga T."/>
            <person name="Krizsan K."/>
            <person name="Foldi C."/>
            <person name="Dima B."/>
            <person name="Sanchez-Garcia M."/>
            <person name="Sanchez-Ramirez S."/>
            <person name="Szollosi G.J."/>
            <person name="Szarkandi J.G."/>
            <person name="Papp V."/>
            <person name="Albert L."/>
            <person name="Andreopoulos W."/>
            <person name="Angelini C."/>
            <person name="Antonin V."/>
            <person name="Barry K.W."/>
            <person name="Bougher N.L."/>
            <person name="Buchanan P."/>
            <person name="Buyck B."/>
            <person name="Bense V."/>
            <person name="Catcheside P."/>
            <person name="Chovatia M."/>
            <person name="Cooper J."/>
            <person name="Damon W."/>
            <person name="Desjardin D."/>
            <person name="Finy P."/>
            <person name="Geml J."/>
            <person name="Haridas S."/>
            <person name="Hughes K."/>
            <person name="Justo A."/>
            <person name="Karasinski D."/>
            <person name="Kautmanova I."/>
            <person name="Kiss B."/>
            <person name="Kocsube S."/>
            <person name="Kotiranta H."/>
            <person name="LaButti K.M."/>
            <person name="Lechner B.E."/>
            <person name="Liimatainen K."/>
            <person name="Lipzen A."/>
            <person name="Lukacs Z."/>
            <person name="Mihaltcheva S."/>
            <person name="Morgado L.N."/>
            <person name="Niskanen T."/>
            <person name="Noordeloos M.E."/>
            <person name="Ohm R.A."/>
            <person name="Ortiz-Santana B."/>
            <person name="Ovrebo C."/>
            <person name="Racz N."/>
            <person name="Riley R."/>
            <person name="Savchenko A."/>
            <person name="Shiryaev A."/>
            <person name="Soop K."/>
            <person name="Spirin V."/>
            <person name="Szebenyi C."/>
            <person name="Tomsovsky M."/>
            <person name="Tulloss R.E."/>
            <person name="Uehling J."/>
            <person name="Grigoriev I.V."/>
            <person name="Vagvolgyi C."/>
            <person name="Papp T."/>
            <person name="Martin F.M."/>
            <person name="Miettinen O."/>
            <person name="Hibbett D.S."/>
            <person name="Nagy L.G."/>
        </authorList>
    </citation>
    <scope>NUCLEOTIDE SEQUENCE [LARGE SCALE GENOMIC DNA]</scope>
    <source>
        <strain evidence="18 19">CBS 309.79</strain>
    </source>
</reference>
<keyword evidence="9" id="KW-0210">Decarboxylase</keyword>
<keyword evidence="10" id="KW-0735">Signal-anchor</keyword>
<gene>
    <name evidence="18" type="ORF">BDV98DRAFT_569333</name>
</gene>